<dbReference type="AlphaFoldDB" id="A0A7S2ZIK7"/>
<evidence type="ECO:0000256" key="1">
    <source>
        <dbReference type="SAM" id="MobiDB-lite"/>
    </source>
</evidence>
<protein>
    <recommendedName>
        <fullName evidence="3">Coatomer alpha subunit C-terminal domain-containing protein</fullName>
    </recommendedName>
</protein>
<organism evidence="2">
    <name type="scientific">Rhodosorus marinus</name>
    <dbReference type="NCBI Taxonomy" id="101924"/>
    <lineage>
        <taxon>Eukaryota</taxon>
        <taxon>Rhodophyta</taxon>
        <taxon>Stylonematophyceae</taxon>
        <taxon>Stylonematales</taxon>
        <taxon>Stylonemataceae</taxon>
        <taxon>Rhodosorus</taxon>
    </lineage>
</organism>
<gene>
    <name evidence="2" type="ORF">RMAR00112_LOCUS7173</name>
</gene>
<accession>A0A7S2ZIK7</accession>
<evidence type="ECO:0000313" key="2">
    <source>
        <dbReference type="EMBL" id="CAE0039214.1"/>
    </source>
</evidence>
<name>A0A7S2ZIK7_9RHOD</name>
<evidence type="ECO:0008006" key="3">
    <source>
        <dbReference type="Google" id="ProtNLM"/>
    </source>
</evidence>
<feature type="compositionally biased region" description="Basic and acidic residues" evidence="1">
    <location>
        <begin position="165"/>
        <end position="194"/>
    </location>
</feature>
<sequence length="507" mass="54256">MGLLGVVLWDILGREPLLVRLVRGGLGPEQTRDVLLKFSAHCDSLQGIATTPEEVIARWDPPPRITYTVVEPKYRVIVLWNDSEPMVDTATDAIYSLGVMRDCVSKNSDGLGSNSDKSYSEVYKASGDALLLSELEKSFFDDAEVKKRGLSAGLGGIFGVKTLSKDATKSKPKKTEAVAPSREPRISAERDAKPKPKNRLIPSFSIGRRGKKQQDDSASRDSGGGAPKARISRGSSQRSVPQDFDDGASNSPRPAVVKGTFLDSSDDENPPEGFGPPQPRGPPPDGFEDPTGPAITGMGSLSVDPAPREPPMPQGRKELINQVGDLMTQGDFQAALTVAKDAIGAGRPDPDLALAVFYAFALELILRMQIAESKGQNNMLGVAFLSSALAELPLLPRQRTGARLMAAQKHMMVGNYGLASSYAKSVIPDADPDQRQKIQRVVLTCQQHGDTNVRVPTTSKLCFATFGTLGNPYIGCTTCPASFSLAAGLEEGRVCPICPFGSTRGMN</sequence>
<feature type="region of interest" description="Disordered" evidence="1">
    <location>
        <begin position="165"/>
        <end position="316"/>
    </location>
</feature>
<proteinExistence type="predicted"/>
<dbReference type="EMBL" id="HBHW01009479">
    <property type="protein sequence ID" value="CAE0039214.1"/>
    <property type="molecule type" value="Transcribed_RNA"/>
</dbReference>
<feature type="compositionally biased region" description="Pro residues" evidence="1">
    <location>
        <begin position="273"/>
        <end position="285"/>
    </location>
</feature>
<reference evidence="2" key="1">
    <citation type="submission" date="2021-01" db="EMBL/GenBank/DDBJ databases">
        <authorList>
            <person name="Corre E."/>
            <person name="Pelletier E."/>
            <person name="Niang G."/>
            <person name="Scheremetjew M."/>
            <person name="Finn R."/>
            <person name="Kale V."/>
            <person name="Holt S."/>
            <person name="Cochrane G."/>
            <person name="Meng A."/>
            <person name="Brown T."/>
            <person name="Cohen L."/>
        </authorList>
    </citation>
    <scope>NUCLEOTIDE SEQUENCE</scope>
    <source>
        <strain evidence="2">CCMP 769</strain>
    </source>
</reference>